<evidence type="ECO:0000256" key="1">
    <source>
        <dbReference type="SAM" id="MobiDB-lite"/>
    </source>
</evidence>
<dbReference type="Proteomes" id="UP000007887">
    <property type="component" value="Plasmid pSRC3"/>
</dbReference>
<protein>
    <submittedName>
        <fullName evidence="2">Uncharacterized protein</fullName>
    </submittedName>
</protein>
<feature type="compositionally biased region" description="Acidic residues" evidence="1">
    <location>
        <begin position="94"/>
        <end position="106"/>
    </location>
</feature>
<dbReference type="AlphaFoldDB" id="I0GWH7"/>
<keyword evidence="2" id="KW-0614">Plasmid</keyword>
<reference evidence="2 3" key="1">
    <citation type="submission" date="2011-10" db="EMBL/GenBank/DDBJ databases">
        <title>Whole genome sequence of Selenomonas ruminantium subsp. lactilytica TAM6421.</title>
        <authorList>
            <person name="Oguchi A."/>
            <person name="Ankai A."/>
            <person name="Kaneko J."/>
            <person name="Yamada-Narita S."/>
            <person name="Fukui S."/>
            <person name="Takahashi M."/>
            <person name="Onodera T."/>
            <person name="Kojima S."/>
            <person name="Fushimi T."/>
            <person name="Abe N."/>
            <person name="Kamio Y."/>
            <person name="Yamazaki S."/>
            <person name="Fujita N."/>
        </authorList>
    </citation>
    <scope>NUCLEOTIDE SEQUENCE [LARGE SCALE GENOMIC DNA]</scope>
    <source>
        <strain evidence="3">NBRC 103574 / TAM6421</strain>
        <plasmid evidence="2 3">pSRC3</plasmid>
    </source>
</reference>
<dbReference type="EMBL" id="AP012300">
    <property type="protein sequence ID" value="BAL85114.1"/>
    <property type="molecule type" value="Genomic_DNA"/>
</dbReference>
<accession>I0GWH7</accession>
<sequence>MKKTYFVWRDDEGKIFDKGFSIEASAKDDVATMEAVAKYFEALYDENVTYIDGVIRVHCGADIRGIDLRVFKAEFNENYKAAKNHVAEYKEEYTEPEPATDVEPTTEPEKVEPAKKVRRRNRQIIKAMAKCYGNKHAKLQLFGKGKLSTHKNYRGYCRSYTAYKDYKKGGYLPKTLVTKYFPSVA</sequence>
<evidence type="ECO:0000313" key="3">
    <source>
        <dbReference type="Proteomes" id="UP000007887"/>
    </source>
</evidence>
<gene>
    <name evidence="2" type="ordered locus">SELR_pSRC300410</name>
</gene>
<dbReference type="RefSeq" id="WP_014426132.1">
    <property type="nucleotide sequence ID" value="NC_017073.1"/>
</dbReference>
<feature type="region of interest" description="Disordered" evidence="1">
    <location>
        <begin position="90"/>
        <end position="115"/>
    </location>
</feature>
<evidence type="ECO:0000313" key="2">
    <source>
        <dbReference type="EMBL" id="BAL85114.1"/>
    </source>
</evidence>
<dbReference type="HOGENOM" id="CLU_1460326_0_0_9"/>
<dbReference type="KEGG" id="sri:SELR_pSRC300410"/>
<dbReference type="PATRIC" id="fig|927704.6.peg.3355"/>
<name>I0GWH7_SELRL</name>
<organism evidence="2 3">
    <name type="scientific">Selenomonas ruminantium subsp. lactilytica (strain NBRC 103574 / TAM6421)</name>
    <dbReference type="NCBI Taxonomy" id="927704"/>
    <lineage>
        <taxon>Bacteria</taxon>
        <taxon>Bacillati</taxon>
        <taxon>Bacillota</taxon>
        <taxon>Negativicutes</taxon>
        <taxon>Selenomonadales</taxon>
        <taxon>Selenomonadaceae</taxon>
        <taxon>Selenomonas</taxon>
    </lineage>
</organism>
<geneLocation type="plasmid" evidence="2 3">
    <name>pSRC3</name>
</geneLocation>
<proteinExistence type="predicted"/>